<name>A0ABR4A1W1_9LECA</name>
<accession>A0ABR4A1W1</accession>
<organism evidence="2 3">
    <name type="scientific">Stereocaulon virgatum</name>
    <dbReference type="NCBI Taxonomy" id="373712"/>
    <lineage>
        <taxon>Eukaryota</taxon>
        <taxon>Fungi</taxon>
        <taxon>Dikarya</taxon>
        <taxon>Ascomycota</taxon>
        <taxon>Pezizomycotina</taxon>
        <taxon>Lecanoromycetes</taxon>
        <taxon>OSLEUM clade</taxon>
        <taxon>Lecanoromycetidae</taxon>
        <taxon>Lecanorales</taxon>
        <taxon>Lecanorineae</taxon>
        <taxon>Stereocaulaceae</taxon>
        <taxon>Stereocaulon</taxon>
    </lineage>
</organism>
<protein>
    <submittedName>
        <fullName evidence="2">Uncharacterized protein</fullName>
    </submittedName>
</protein>
<keyword evidence="3" id="KW-1185">Reference proteome</keyword>
<proteinExistence type="predicted"/>
<gene>
    <name evidence="2" type="ORF">N7G274_008991</name>
</gene>
<sequence length="262" mass="27934">MSDTLLTQRETEILQHAWHCFQSPDALKVDIEKLAKRCGMSNPKSAANAWAGIKKKLTSAQSDDAAAANGDTVMTPKGTPVKGTPKKRAPAKAKAKTLEETEGGDLADTEKTPSAASPSAKKGGRKRKAAEITDTTFSPVKAEDDIVVNENGETAATETPEKKKRVYNRKNKGDVNAAIAKLGKKQSKAEQQAIADTKAAIAAANAHHDATMVNTKDPNMSMFGVDAQMEEADEEGHTFDEEEQRMASVQLSTLVKGGETAV</sequence>
<evidence type="ECO:0000313" key="3">
    <source>
        <dbReference type="Proteomes" id="UP001590950"/>
    </source>
</evidence>
<dbReference type="Proteomes" id="UP001590950">
    <property type="component" value="Unassembled WGS sequence"/>
</dbReference>
<dbReference type="EMBL" id="JBEFKJ010000033">
    <property type="protein sequence ID" value="KAL2038342.1"/>
    <property type="molecule type" value="Genomic_DNA"/>
</dbReference>
<evidence type="ECO:0000256" key="1">
    <source>
        <dbReference type="SAM" id="MobiDB-lite"/>
    </source>
</evidence>
<reference evidence="2 3" key="1">
    <citation type="submission" date="2024-09" db="EMBL/GenBank/DDBJ databases">
        <title>Rethinking Asexuality: The Enigmatic Case of Functional Sexual Genes in Lepraria (Stereocaulaceae).</title>
        <authorList>
            <person name="Doellman M."/>
            <person name="Sun Y."/>
            <person name="Barcenas-Pena A."/>
            <person name="Lumbsch H.T."/>
            <person name="Grewe F."/>
        </authorList>
    </citation>
    <scope>NUCLEOTIDE SEQUENCE [LARGE SCALE GENOMIC DNA]</scope>
    <source>
        <strain evidence="2 3">Mercado 3170</strain>
    </source>
</reference>
<feature type="compositionally biased region" description="Basic residues" evidence="1">
    <location>
        <begin position="84"/>
        <end position="95"/>
    </location>
</feature>
<feature type="region of interest" description="Disordered" evidence="1">
    <location>
        <begin position="64"/>
        <end position="137"/>
    </location>
</feature>
<evidence type="ECO:0000313" key="2">
    <source>
        <dbReference type="EMBL" id="KAL2038342.1"/>
    </source>
</evidence>
<comment type="caution">
    <text evidence="2">The sequence shown here is derived from an EMBL/GenBank/DDBJ whole genome shotgun (WGS) entry which is preliminary data.</text>
</comment>